<dbReference type="KEGG" id="nko:Niako_6650"/>
<reference evidence="1 2" key="1">
    <citation type="submission" date="2011-12" db="EMBL/GenBank/DDBJ databases">
        <title>The complete genome of Niastella koreensis GR20-10.</title>
        <authorList>
            <consortium name="US DOE Joint Genome Institute (JGI-PGF)"/>
            <person name="Lucas S."/>
            <person name="Han J."/>
            <person name="Lapidus A."/>
            <person name="Bruce D."/>
            <person name="Goodwin L."/>
            <person name="Pitluck S."/>
            <person name="Peters L."/>
            <person name="Kyrpides N."/>
            <person name="Mavromatis K."/>
            <person name="Ivanova N."/>
            <person name="Mikhailova N."/>
            <person name="Davenport K."/>
            <person name="Saunders E."/>
            <person name="Detter J.C."/>
            <person name="Tapia R."/>
            <person name="Han C."/>
            <person name="Land M."/>
            <person name="Hauser L."/>
            <person name="Markowitz V."/>
            <person name="Cheng J.-F."/>
            <person name="Hugenholtz P."/>
            <person name="Woyke T."/>
            <person name="Wu D."/>
            <person name="Tindall B."/>
            <person name="Pomrenke H."/>
            <person name="Brambilla E."/>
            <person name="Klenk H.-P."/>
            <person name="Eisen J.A."/>
        </authorList>
    </citation>
    <scope>NUCLEOTIDE SEQUENCE [LARGE SCALE GENOMIC DNA]</scope>
    <source>
        <strain evidence="2">DSM 17620 / KACC 11465 / NBRC 106392 / GR20-10</strain>
    </source>
</reference>
<evidence type="ECO:0000313" key="1">
    <source>
        <dbReference type="EMBL" id="AEW02874.1"/>
    </source>
</evidence>
<proteinExistence type="predicted"/>
<protein>
    <submittedName>
        <fullName evidence="1">Uncharacterized protein</fullName>
    </submittedName>
</protein>
<dbReference type="HOGENOM" id="CLU_3313451_0_0_10"/>
<dbReference type="Proteomes" id="UP000005438">
    <property type="component" value="Chromosome"/>
</dbReference>
<dbReference type="STRING" id="700598.Niako_6650"/>
<dbReference type="EMBL" id="CP003178">
    <property type="protein sequence ID" value="AEW02874.1"/>
    <property type="molecule type" value="Genomic_DNA"/>
</dbReference>
<dbReference type="AlphaFoldDB" id="G8TIM1"/>
<evidence type="ECO:0000313" key="2">
    <source>
        <dbReference type="Proteomes" id="UP000005438"/>
    </source>
</evidence>
<organism evidence="1 2">
    <name type="scientific">Niastella koreensis (strain DSM 17620 / KACC 11465 / NBRC 106392 / GR20-10)</name>
    <dbReference type="NCBI Taxonomy" id="700598"/>
    <lineage>
        <taxon>Bacteria</taxon>
        <taxon>Pseudomonadati</taxon>
        <taxon>Bacteroidota</taxon>
        <taxon>Chitinophagia</taxon>
        <taxon>Chitinophagales</taxon>
        <taxon>Chitinophagaceae</taxon>
        <taxon>Niastella</taxon>
    </lineage>
</organism>
<name>G8TIM1_NIAKG</name>
<sequence>MGEGGLYINRLLYVVWKFVYNGKELIALIRLIKLIEEYS</sequence>
<accession>G8TIM1</accession>
<gene>
    <name evidence="1" type="ordered locus">Niako_6650</name>
</gene>